<evidence type="ECO:0000313" key="2">
    <source>
        <dbReference type="EMBL" id="MBG9387792.1"/>
    </source>
</evidence>
<gene>
    <name evidence="2" type="ORF">I5803_07165</name>
</gene>
<feature type="chain" id="PRO_5037265837" evidence="1">
    <location>
        <begin position="35"/>
        <end position="154"/>
    </location>
</feature>
<dbReference type="Pfam" id="PF16156">
    <property type="entry name" value="DUF4864"/>
    <property type="match status" value="1"/>
</dbReference>
<evidence type="ECO:0000256" key="1">
    <source>
        <dbReference type="SAM" id="SignalP"/>
    </source>
</evidence>
<dbReference type="AlphaFoldDB" id="A0A931H3D9"/>
<reference evidence="2" key="1">
    <citation type="submission" date="2020-11" db="EMBL/GenBank/DDBJ databases">
        <title>Bacterial whole genome sequence for Caenimonas sp. DR4.4.</title>
        <authorList>
            <person name="Le V."/>
            <person name="Ko S.-R."/>
            <person name="Ahn C.-Y."/>
            <person name="Oh H.-M."/>
        </authorList>
    </citation>
    <scope>NUCLEOTIDE SEQUENCE</scope>
    <source>
        <strain evidence="2">DR4.4</strain>
    </source>
</reference>
<dbReference type="InterPro" id="IPR032347">
    <property type="entry name" value="DUF4864"/>
</dbReference>
<proteinExistence type="predicted"/>
<keyword evidence="3" id="KW-1185">Reference proteome</keyword>
<dbReference type="EMBL" id="JADWYS010000001">
    <property type="protein sequence ID" value="MBG9387792.1"/>
    <property type="molecule type" value="Genomic_DNA"/>
</dbReference>
<keyword evidence="1" id="KW-0732">Signal</keyword>
<evidence type="ECO:0000313" key="3">
    <source>
        <dbReference type="Proteomes" id="UP000651050"/>
    </source>
</evidence>
<feature type="signal peptide" evidence="1">
    <location>
        <begin position="1"/>
        <end position="34"/>
    </location>
</feature>
<comment type="caution">
    <text evidence="2">The sequence shown here is derived from an EMBL/GenBank/DDBJ whole genome shotgun (WGS) entry which is preliminary data.</text>
</comment>
<dbReference type="Proteomes" id="UP000651050">
    <property type="component" value="Unassembled WGS sequence"/>
</dbReference>
<sequence>MAASWEKQMNPMFVRFFMVAAMAIAATSALKAHAETLAENDAQQVQRIVVAQFEAFAQDDADRAFETATPAVQAAIGNSGHFLALVRGAYPMVYRPVAIHLQKPELSDGSVLQLVEIRDDHDKSWLALFALERQPDNSWRIGGCVVSENRWRDA</sequence>
<protein>
    <submittedName>
        <fullName evidence="2">DUF4864 domain-containing protein</fullName>
    </submittedName>
</protein>
<name>A0A931H3D9_9BURK</name>
<accession>A0A931H3D9</accession>
<dbReference type="RefSeq" id="WP_196985688.1">
    <property type="nucleotide sequence ID" value="NZ_JADWYS010000001.1"/>
</dbReference>
<organism evidence="2 3">
    <name type="scientific">Caenimonas aquaedulcis</name>
    <dbReference type="NCBI Taxonomy" id="2793270"/>
    <lineage>
        <taxon>Bacteria</taxon>
        <taxon>Pseudomonadati</taxon>
        <taxon>Pseudomonadota</taxon>
        <taxon>Betaproteobacteria</taxon>
        <taxon>Burkholderiales</taxon>
        <taxon>Comamonadaceae</taxon>
        <taxon>Caenimonas</taxon>
    </lineage>
</organism>